<sequence length="170" mass="18739">MKRALILACAAILAGCSSSGEQQDINAWMDEQTKGMRGAVRTLPEIKPFPVVEYLGPSVDDPFRKGRMDVERRASTALRPDLDRRKEPLEAYPLESLRMVGVLSQGNTIHALVLAGKNLHQVKVGNYVGQNFGVVTYIGDGDLSLKEIVEDVNGDWVERISTLTLQESTK</sequence>
<evidence type="ECO:0000256" key="1">
    <source>
        <dbReference type="SAM" id="SignalP"/>
    </source>
</evidence>
<dbReference type="Gene3D" id="2.30.30.830">
    <property type="match status" value="1"/>
</dbReference>
<dbReference type="EMBL" id="ATJV01000001">
    <property type="protein sequence ID" value="EPZ17189.1"/>
    <property type="molecule type" value="Genomic_DNA"/>
</dbReference>
<protein>
    <recommendedName>
        <fullName evidence="4">Pilus assembly protein PilP</fullName>
    </recommendedName>
</protein>
<comment type="caution">
    <text evidence="2">The sequence shown here is derived from an EMBL/GenBank/DDBJ whole genome shotgun (WGS) entry which is preliminary data.</text>
</comment>
<dbReference type="STRING" id="1348657.M622_00040"/>
<keyword evidence="1" id="KW-0732">Signal</keyword>
<accession>T0AWC7</accession>
<dbReference type="Proteomes" id="UP000015455">
    <property type="component" value="Unassembled WGS sequence"/>
</dbReference>
<dbReference type="AlphaFoldDB" id="T0AWC7"/>
<proteinExistence type="predicted"/>
<dbReference type="Pfam" id="PF04351">
    <property type="entry name" value="PilP"/>
    <property type="match status" value="1"/>
</dbReference>
<organism evidence="2 3">
    <name type="scientific">Thauera terpenica 58Eu</name>
    <dbReference type="NCBI Taxonomy" id="1348657"/>
    <lineage>
        <taxon>Bacteria</taxon>
        <taxon>Pseudomonadati</taxon>
        <taxon>Pseudomonadota</taxon>
        <taxon>Betaproteobacteria</taxon>
        <taxon>Rhodocyclales</taxon>
        <taxon>Zoogloeaceae</taxon>
        <taxon>Thauera</taxon>
    </lineage>
</organism>
<dbReference type="eggNOG" id="COG3168">
    <property type="taxonomic scope" value="Bacteria"/>
</dbReference>
<feature type="signal peptide" evidence="1">
    <location>
        <begin position="1"/>
        <end position="19"/>
    </location>
</feature>
<dbReference type="PIRSF" id="PIRSF016481">
    <property type="entry name" value="Pilus_assembly_PilP"/>
    <property type="match status" value="1"/>
</dbReference>
<dbReference type="PROSITE" id="PS51257">
    <property type="entry name" value="PROKAR_LIPOPROTEIN"/>
    <property type="match status" value="1"/>
</dbReference>
<evidence type="ECO:0008006" key="4">
    <source>
        <dbReference type="Google" id="ProtNLM"/>
    </source>
</evidence>
<dbReference type="InterPro" id="IPR007446">
    <property type="entry name" value="PilP"/>
</dbReference>
<keyword evidence="3" id="KW-1185">Reference proteome</keyword>
<evidence type="ECO:0000313" key="2">
    <source>
        <dbReference type="EMBL" id="EPZ17189.1"/>
    </source>
</evidence>
<name>T0AWC7_9RHOO</name>
<dbReference type="RefSeq" id="WP_021247472.1">
    <property type="nucleotide sequence ID" value="NZ_ATJV01000001.1"/>
</dbReference>
<evidence type="ECO:0000313" key="3">
    <source>
        <dbReference type="Proteomes" id="UP000015455"/>
    </source>
</evidence>
<dbReference type="OrthoDB" id="5296580at2"/>
<feature type="chain" id="PRO_5004573813" description="Pilus assembly protein PilP" evidence="1">
    <location>
        <begin position="20"/>
        <end position="170"/>
    </location>
</feature>
<gene>
    <name evidence="2" type="ORF">M622_00040</name>
</gene>
<reference evidence="2 3" key="1">
    <citation type="submission" date="2013-06" db="EMBL/GenBank/DDBJ databases">
        <title>Draft genome sequence of Thauera terpenica.</title>
        <authorList>
            <person name="Liu B."/>
            <person name="Frostegard A.H."/>
            <person name="Shapleigh J.P."/>
        </authorList>
    </citation>
    <scope>NUCLEOTIDE SEQUENCE [LARGE SCALE GENOMIC DNA]</scope>
    <source>
        <strain evidence="2 3">58Eu</strain>
    </source>
</reference>
<dbReference type="PATRIC" id="fig|1348657.5.peg.7"/>